<evidence type="ECO:0000313" key="4">
    <source>
        <dbReference type="Proteomes" id="UP000282311"/>
    </source>
</evidence>
<dbReference type="AlphaFoldDB" id="A0A3B0CMU3"/>
<evidence type="ECO:0000313" key="3">
    <source>
        <dbReference type="EMBL" id="RKN85589.1"/>
    </source>
</evidence>
<evidence type="ECO:0008006" key="5">
    <source>
        <dbReference type="Google" id="ProtNLM"/>
    </source>
</evidence>
<protein>
    <recommendedName>
        <fullName evidence="5">DUF4013 domain-containing protein</fullName>
    </recommendedName>
</protein>
<keyword evidence="4" id="KW-1185">Reference proteome</keyword>
<keyword evidence="2" id="KW-1133">Transmembrane helix</keyword>
<evidence type="ECO:0000256" key="1">
    <source>
        <dbReference type="SAM" id="MobiDB-lite"/>
    </source>
</evidence>
<feature type="transmembrane region" description="Helical" evidence="2">
    <location>
        <begin position="85"/>
        <end position="110"/>
    </location>
</feature>
<feature type="compositionally biased region" description="Basic and acidic residues" evidence="1">
    <location>
        <begin position="225"/>
        <end position="237"/>
    </location>
</feature>
<name>A0A3B0CMU3_9BACL</name>
<feature type="region of interest" description="Disordered" evidence="1">
    <location>
        <begin position="212"/>
        <end position="244"/>
    </location>
</feature>
<dbReference type="OrthoDB" id="2661925at2"/>
<feature type="transmembrane region" description="Helical" evidence="2">
    <location>
        <begin position="20"/>
        <end position="40"/>
    </location>
</feature>
<accession>A0A3B0CMU3</accession>
<comment type="caution">
    <text evidence="3">The sequence shown here is derived from an EMBL/GenBank/DDBJ whole genome shotgun (WGS) entry which is preliminary data.</text>
</comment>
<keyword evidence="2" id="KW-0812">Transmembrane</keyword>
<reference evidence="3 4" key="1">
    <citation type="journal article" date="2007" name="Int. J. Syst. Evol. Microbiol.">
        <title>Paenibacillus ginsengarvi sp. nov., isolated from soil from ginseng cultivation.</title>
        <authorList>
            <person name="Yoon M.H."/>
            <person name="Ten L.N."/>
            <person name="Im W.T."/>
        </authorList>
    </citation>
    <scope>NUCLEOTIDE SEQUENCE [LARGE SCALE GENOMIC DNA]</scope>
    <source>
        <strain evidence="3 4">KCTC 13059</strain>
    </source>
</reference>
<feature type="transmembrane region" description="Helical" evidence="2">
    <location>
        <begin position="166"/>
        <end position="199"/>
    </location>
</feature>
<feature type="transmembrane region" description="Helical" evidence="2">
    <location>
        <begin position="46"/>
        <end position="64"/>
    </location>
</feature>
<evidence type="ECO:0000256" key="2">
    <source>
        <dbReference type="SAM" id="Phobius"/>
    </source>
</evidence>
<keyword evidence="2" id="KW-0472">Membrane</keyword>
<sequence>MRKLSYVVVQSAKRVYEDIVPVALLSIVGALVLVPFVFFIPIGISLFLLPFIFVPLCAGALYASHRTKTGGRMKVRELFAGAAKFFLPSAVLALVYSLFILIIVSTWWYYGGKSGTLHLAVAIFQTYFVAMVFVSQLYALPLIVQERIGVFAAIGRSVKLFLRHPGYTIGAFVQLISLSALLGITVVGFGCLFLGMYGIFSNLVTANVLAGPEQEEDGESGSPQKSEEGTRPGERFEAASAIGR</sequence>
<dbReference type="Proteomes" id="UP000282311">
    <property type="component" value="Unassembled WGS sequence"/>
</dbReference>
<organism evidence="3 4">
    <name type="scientific">Paenibacillus ginsengarvi</name>
    <dbReference type="NCBI Taxonomy" id="400777"/>
    <lineage>
        <taxon>Bacteria</taxon>
        <taxon>Bacillati</taxon>
        <taxon>Bacillota</taxon>
        <taxon>Bacilli</taxon>
        <taxon>Bacillales</taxon>
        <taxon>Paenibacillaceae</taxon>
        <taxon>Paenibacillus</taxon>
    </lineage>
</organism>
<dbReference type="RefSeq" id="WP_120746611.1">
    <property type="nucleotide sequence ID" value="NZ_RBAH01000004.1"/>
</dbReference>
<dbReference type="EMBL" id="RBAH01000004">
    <property type="protein sequence ID" value="RKN85589.1"/>
    <property type="molecule type" value="Genomic_DNA"/>
</dbReference>
<proteinExistence type="predicted"/>
<gene>
    <name evidence="3" type="ORF">D7M11_07850</name>
</gene>
<feature type="transmembrane region" description="Helical" evidence="2">
    <location>
        <begin position="122"/>
        <end position="145"/>
    </location>
</feature>